<accession>A0A250X6B2</accession>
<evidence type="ECO:0000313" key="3">
    <source>
        <dbReference type="Proteomes" id="UP000232323"/>
    </source>
</evidence>
<name>A0A250X6B2_9CHLO</name>
<feature type="compositionally biased region" description="Polar residues" evidence="1">
    <location>
        <begin position="245"/>
        <end position="261"/>
    </location>
</feature>
<gene>
    <name evidence="2" type="ORF">CEUSTIGMA_g5752.t1</name>
</gene>
<proteinExistence type="predicted"/>
<dbReference type="OrthoDB" id="544754at2759"/>
<feature type="region of interest" description="Disordered" evidence="1">
    <location>
        <begin position="231"/>
        <end position="264"/>
    </location>
</feature>
<evidence type="ECO:0000256" key="1">
    <source>
        <dbReference type="SAM" id="MobiDB-lite"/>
    </source>
</evidence>
<sequence>MIQSLSSSVIRRCGGYHRLRHEYARTSRRTCCATALNRRDIGSSIATSILVTSLGPCLSASGNLEITLRPPSTADPILVLPSSSMISDNAADSSVTSCSAAADSANGRSMRRKMSGRLGADFNAAVLSTLLTMKVTDEKSFQSEVFKLRDREYKYYYENNKDRLEPIPDLSDMAGGLSNPSYFNFVSYILWKVAARKLPSTELRTQFGLEYGRQLLKLVWDNAADQIQLQLAETPRSRSRDATSDLGSTASSMRQPASSGIKQDGRQILPASRLISVVQQLLERLQSQGYMCGYQIVWGEVPGTWPEDWMKSQPRVVVAEQLMDGNASELDEAGNGAGSASKRVGSMMTMQIKLHMPADIEGGVALRAEEDGFWPRAVSSMLFTIFELTGYGSSQVDEYFYQDYWSGPAKMSDKLLLMLGDPFEQVDIPWVPTTLVQDWVIMK</sequence>
<reference evidence="2 3" key="1">
    <citation type="submission" date="2017-08" db="EMBL/GenBank/DDBJ databases">
        <title>Acidophilic green algal genome provides insights into adaptation to an acidic environment.</title>
        <authorList>
            <person name="Hirooka S."/>
            <person name="Hirose Y."/>
            <person name="Kanesaki Y."/>
            <person name="Higuchi S."/>
            <person name="Fujiwara T."/>
            <person name="Onuma R."/>
            <person name="Era A."/>
            <person name="Ohbayashi R."/>
            <person name="Uzuka A."/>
            <person name="Nozaki H."/>
            <person name="Yoshikawa H."/>
            <person name="Miyagishima S.Y."/>
        </authorList>
    </citation>
    <scope>NUCLEOTIDE SEQUENCE [LARGE SCALE GENOMIC DNA]</scope>
    <source>
        <strain evidence="2 3">NIES-2499</strain>
    </source>
</reference>
<comment type="caution">
    <text evidence="2">The sequence shown here is derived from an EMBL/GenBank/DDBJ whole genome shotgun (WGS) entry which is preliminary data.</text>
</comment>
<dbReference type="EMBL" id="BEGY01000031">
    <property type="protein sequence ID" value="GAX78310.1"/>
    <property type="molecule type" value="Genomic_DNA"/>
</dbReference>
<organism evidence="2 3">
    <name type="scientific">Chlamydomonas eustigma</name>
    <dbReference type="NCBI Taxonomy" id="1157962"/>
    <lineage>
        <taxon>Eukaryota</taxon>
        <taxon>Viridiplantae</taxon>
        <taxon>Chlorophyta</taxon>
        <taxon>core chlorophytes</taxon>
        <taxon>Chlorophyceae</taxon>
        <taxon>CS clade</taxon>
        <taxon>Chlamydomonadales</taxon>
        <taxon>Chlamydomonadaceae</taxon>
        <taxon>Chlamydomonas</taxon>
    </lineage>
</organism>
<evidence type="ECO:0000313" key="2">
    <source>
        <dbReference type="EMBL" id="GAX78310.1"/>
    </source>
</evidence>
<keyword evidence="3" id="KW-1185">Reference proteome</keyword>
<protein>
    <submittedName>
        <fullName evidence="2">Uncharacterized protein</fullName>
    </submittedName>
</protein>
<dbReference type="AlphaFoldDB" id="A0A250X6B2"/>
<dbReference type="Proteomes" id="UP000232323">
    <property type="component" value="Unassembled WGS sequence"/>
</dbReference>